<dbReference type="GO" id="GO:0106300">
    <property type="term" value="P:protein-DNA covalent cross-linking repair"/>
    <property type="evidence" value="ECO:0007669"/>
    <property type="project" value="InterPro"/>
</dbReference>
<dbReference type="GO" id="GO:0003697">
    <property type="term" value="F:single-stranded DNA binding"/>
    <property type="evidence" value="ECO:0007669"/>
    <property type="project" value="InterPro"/>
</dbReference>
<dbReference type="AlphaFoldDB" id="A0A1G8MFB8"/>
<evidence type="ECO:0000256" key="5">
    <source>
        <dbReference type="ARBA" id="ARBA00023124"/>
    </source>
</evidence>
<evidence type="ECO:0000256" key="8">
    <source>
        <dbReference type="RuleBase" id="RU364100"/>
    </source>
</evidence>
<dbReference type="EC" id="3.4.-.-" evidence="8"/>
<evidence type="ECO:0000313" key="9">
    <source>
        <dbReference type="EMBL" id="SDI66654.1"/>
    </source>
</evidence>
<protein>
    <recommendedName>
        <fullName evidence="8">Abasic site processing protein</fullName>
        <ecNumber evidence="8">3.4.-.-</ecNumber>
    </recommendedName>
</protein>
<evidence type="ECO:0000256" key="2">
    <source>
        <dbReference type="ARBA" id="ARBA00022670"/>
    </source>
</evidence>
<dbReference type="OrthoDB" id="6192129at2"/>
<dbReference type="InterPro" id="IPR003738">
    <property type="entry name" value="SRAP"/>
</dbReference>
<organism evidence="9 10">
    <name type="scientific">Pseudomonas panipatensis</name>
    <dbReference type="NCBI Taxonomy" id="428992"/>
    <lineage>
        <taxon>Bacteria</taxon>
        <taxon>Pseudomonadati</taxon>
        <taxon>Pseudomonadota</taxon>
        <taxon>Gammaproteobacteria</taxon>
        <taxon>Pseudomonadales</taxon>
        <taxon>Pseudomonadaceae</taxon>
        <taxon>Pseudomonas</taxon>
    </lineage>
</organism>
<evidence type="ECO:0000313" key="10">
    <source>
        <dbReference type="Proteomes" id="UP000199636"/>
    </source>
</evidence>
<dbReference type="PANTHER" id="PTHR13604">
    <property type="entry name" value="DC12-RELATED"/>
    <property type="match status" value="1"/>
</dbReference>
<gene>
    <name evidence="9" type="ORF">SAMN05216272_11518</name>
</gene>
<dbReference type="Pfam" id="PF02586">
    <property type="entry name" value="SRAP"/>
    <property type="match status" value="1"/>
</dbReference>
<accession>A0A1G8MFB8</accession>
<comment type="similarity">
    <text evidence="1 8">Belongs to the SOS response-associated peptidase family.</text>
</comment>
<evidence type="ECO:0000256" key="3">
    <source>
        <dbReference type="ARBA" id="ARBA00022763"/>
    </source>
</evidence>
<dbReference type="SUPFAM" id="SSF143081">
    <property type="entry name" value="BB1717-like"/>
    <property type="match status" value="1"/>
</dbReference>
<keyword evidence="3" id="KW-0227">DNA damage</keyword>
<keyword evidence="6" id="KW-0238">DNA-binding</keyword>
<evidence type="ECO:0000256" key="6">
    <source>
        <dbReference type="ARBA" id="ARBA00023125"/>
    </source>
</evidence>
<dbReference type="GO" id="GO:0006508">
    <property type="term" value="P:proteolysis"/>
    <property type="evidence" value="ECO:0007669"/>
    <property type="project" value="UniProtKB-KW"/>
</dbReference>
<dbReference type="PANTHER" id="PTHR13604:SF0">
    <property type="entry name" value="ABASIC SITE PROCESSING PROTEIN HMCES"/>
    <property type="match status" value="1"/>
</dbReference>
<reference evidence="10" key="1">
    <citation type="submission" date="2016-10" db="EMBL/GenBank/DDBJ databases">
        <authorList>
            <person name="Varghese N."/>
            <person name="Submissions S."/>
        </authorList>
    </citation>
    <scope>NUCLEOTIDE SEQUENCE [LARGE SCALE GENOMIC DNA]</scope>
    <source>
        <strain evidence="10">CCM 7469</strain>
    </source>
</reference>
<keyword evidence="4 8" id="KW-0378">Hydrolase</keyword>
<dbReference type="GO" id="GO:0008233">
    <property type="term" value="F:peptidase activity"/>
    <property type="evidence" value="ECO:0007669"/>
    <property type="project" value="UniProtKB-KW"/>
</dbReference>
<keyword evidence="5" id="KW-0190">Covalent protein-DNA linkage</keyword>
<dbReference type="InterPro" id="IPR036590">
    <property type="entry name" value="SRAP-like"/>
</dbReference>
<evidence type="ECO:0000256" key="7">
    <source>
        <dbReference type="ARBA" id="ARBA00023239"/>
    </source>
</evidence>
<keyword evidence="7" id="KW-0456">Lyase</keyword>
<name>A0A1G8MFB8_9PSED</name>
<evidence type="ECO:0000256" key="1">
    <source>
        <dbReference type="ARBA" id="ARBA00008136"/>
    </source>
</evidence>
<dbReference type="RefSeq" id="WP_090267847.1">
    <property type="nucleotide sequence ID" value="NZ_FNDS01000015.1"/>
</dbReference>
<keyword evidence="10" id="KW-1185">Reference proteome</keyword>
<proteinExistence type="inferred from homology"/>
<evidence type="ECO:0000256" key="4">
    <source>
        <dbReference type="ARBA" id="ARBA00022801"/>
    </source>
</evidence>
<dbReference type="EMBL" id="FNDS01000015">
    <property type="protein sequence ID" value="SDI66654.1"/>
    <property type="molecule type" value="Genomic_DNA"/>
</dbReference>
<sequence length="229" mass="25959">MCGRYVTPAEAEIERYWHIGAHDSGLWARGSFNVAPTSMVPILRMEVEGQLQLVAVRWGLIPFWWKKAQVPSGTYNARSEEAGHKPMWRNSYRYRRCLMPALGWYEWSDKEVLHMQAGRETRQPYYLYCSTEPVLAFAALWSSWEAPNGDELLSCAMLTKSAAPSIRAIYGRMPVVLSPSQYDAWLAAETRPDEVAHLVASARTDLAGHRVSPLVNDTRNDFPALLEAL</sequence>
<dbReference type="Proteomes" id="UP000199636">
    <property type="component" value="Unassembled WGS sequence"/>
</dbReference>
<dbReference type="Gene3D" id="3.90.1680.10">
    <property type="entry name" value="SOS response associated peptidase-like"/>
    <property type="match status" value="1"/>
</dbReference>
<dbReference type="GO" id="GO:0016829">
    <property type="term" value="F:lyase activity"/>
    <property type="evidence" value="ECO:0007669"/>
    <property type="project" value="UniProtKB-KW"/>
</dbReference>
<keyword evidence="2 8" id="KW-0645">Protease</keyword>